<sequence>MGETSTSYSSSSSMDRSDVASMKEALMTQQKLLQKLYAELEEEREASATAASEALSMILRIQEEKAAEKMEATQYKRMTEEKMQHVERSLLLVKELMYQKDIEIASLEFQVQAYRYKMLSMGLSDLVISEMRFGDNRYGDSGVINGNIRRNQSLPVTPFNNSSSDKVTVEIDGHVYPVAELFPKKIEDEPHREVDVRGEEINTYWEQIKHLDERVEELSHNNEFDRCISSSSSPQGFHSAFAAYSANLKIRSRSCSVESEMNRDFNSEPIIEPIGTNLDSEVAISRSTYHVEDPANKLEFAPSVNSRGIKDKRNPPDSFGVYDVFEVPQNIGIPKIPKVPTKKEEKKSMVKEQTSLDSDSKQTKLDFISKEEAGPVNKGVLHPTRKNKINRPTDGLSIDCNLAARGSEVGVAQSEAEVQYLSKQLDQLDGQRRLSNQDCFDRREEELKLLREINEKLDMVQHELRGSRSKKYPPREEASLNSVREAMLFFTL</sequence>
<comment type="subcellular location">
    <subcellularLocation>
        <location evidence="1">Membrane</location>
    </subcellularLocation>
</comment>
<gene>
    <name evidence="8" type="ORF">C5167_032981</name>
</gene>
<dbReference type="OrthoDB" id="1105498at2759"/>
<dbReference type="Pfam" id="PF04576">
    <property type="entry name" value="Zein-binding"/>
    <property type="match status" value="1"/>
</dbReference>
<protein>
    <recommendedName>
        <fullName evidence="7">GTD-binding domain-containing protein</fullName>
    </recommendedName>
</protein>
<feature type="compositionally biased region" description="Basic and acidic residues" evidence="6">
    <location>
        <begin position="341"/>
        <end position="350"/>
    </location>
</feature>
<keyword evidence="3" id="KW-1133">Transmembrane helix</keyword>
<organism evidence="8 9">
    <name type="scientific">Papaver somniferum</name>
    <name type="common">Opium poppy</name>
    <dbReference type="NCBI Taxonomy" id="3469"/>
    <lineage>
        <taxon>Eukaryota</taxon>
        <taxon>Viridiplantae</taxon>
        <taxon>Streptophyta</taxon>
        <taxon>Embryophyta</taxon>
        <taxon>Tracheophyta</taxon>
        <taxon>Spermatophyta</taxon>
        <taxon>Magnoliopsida</taxon>
        <taxon>Ranunculales</taxon>
        <taxon>Papaveraceae</taxon>
        <taxon>Papaveroideae</taxon>
        <taxon>Papaver</taxon>
    </lineage>
</organism>
<evidence type="ECO:0000256" key="5">
    <source>
        <dbReference type="SAM" id="Coils"/>
    </source>
</evidence>
<evidence type="ECO:0000256" key="6">
    <source>
        <dbReference type="SAM" id="MobiDB-lite"/>
    </source>
</evidence>
<dbReference type="InterPro" id="IPR007656">
    <property type="entry name" value="GTD-bd"/>
</dbReference>
<feature type="coiled-coil region" evidence="5">
    <location>
        <begin position="411"/>
        <end position="470"/>
    </location>
</feature>
<keyword evidence="5" id="KW-0175">Coiled coil</keyword>
<dbReference type="GO" id="GO:0080115">
    <property type="term" value="F:myosin XI tail binding"/>
    <property type="evidence" value="ECO:0007669"/>
    <property type="project" value="UniProtKB-ARBA"/>
</dbReference>
<keyword evidence="2" id="KW-0812">Transmembrane</keyword>
<evidence type="ECO:0000313" key="9">
    <source>
        <dbReference type="Proteomes" id="UP000316621"/>
    </source>
</evidence>
<dbReference type="Gramene" id="RZC69796">
    <property type="protein sequence ID" value="RZC69796"/>
    <property type="gene ID" value="C5167_032981"/>
</dbReference>
<keyword evidence="4" id="KW-0472">Membrane</keyword>
<reference evidence="8 9" key="1">
    <citation type="journal article" date="2018" name="Science">
        <title>The opium poppy genome and morphinan production.</title>
        <authorList>
            <person name="Guo L."/>
            <person name="Winzer T."/>
            <person name="Yang X."/>
            <person name="Li Y."/>
            <person name="Ning Z."/>
            <person name="He Z."/>
            <person name="Teodor R."/>
            <person name="Lu Y."/>
            <person name="Bowser T.A."/>
            <person name="Graham I.A."/>
            <person name="Ye K."/>
        </authorList>
    </citation>
    <scope>NUCLEOTIDE SEQUENCE [LARGE SCALE GENOMIC DNA]</scope>
    <source>
        <strain evidence="9">cv. HN1</strain>
        <tissue evidence="8">Leaves</tissue>
    </source>
</reference>
<dbReference type="PROSITE" id="PS51775">
    <property type="entry name" value="GTD_BINDING"/>
    <property type="match status" value="1"/>
</dbReference>
<evidence type="ECO:0000256" key="2">
    <source>
        <dbReference type="ARBA" id="ARBA00022692"/>
    </source>
</evidence>
<dbReference type="AlphaFoldDB" id="A0A4Y7KAG5"/>
<keyword evidence="9" id="KW-1185">Reference proteome</keyword>
<dbReference type="EMBL" id="CM010721">
    <property type="protein sequence ID" value="RZC69796.1"/>
    <property type="molecule type" value="Genomic_DNA"/>
</dbReference>
<proteinExistence type="predicted"/>
<feature type="coiled-coil region" evidence="5">
    <location>
        <begin position="23"/>
        <end position="53"/>
    </location>
</feature>
<evidence type="ECO:0000313" key="8">
    <source>
        <dbReference type="EMBL" id="RZC69796.1"/>
    </source>
</evidence>
<dbReference type="PANTHER" id="PTHR31422">
    <property type="entry name" value="BNAANNG28530D PROTEIN"/>
    <property type="match status" value="1"/>
</dbReference>
<evidence type="ECO:0000256" key="1">
    <source>
        <dbReference type="ARBA" id="ARBA00004370"/>
    </source>
</evidence>
<name>A0A4Y7KAG5_PAPSO</name>
<feature type="region of interest" description="Disordered" evidence="6">
    <location>
        <begin position="336"/>
        <end position="362"/>
    </location>
</feature>
<accession>A0A4Y7KAG5</accession>
<evidence type="ECO:0000256" key="3">
    <source>
        <dbReference type="ARBA" id="ARBA00022989"/>
    </source>
</evidence>
<dbReference type="PANTHER" id="PTHR31422:SF1">
    <property type="entry name" value="GTD-BINDING DOMAIN-CONTAINING PROTEIN"/>
    <property type="match status" value="1"/>
</dbReference>
<evidence type="ECO:0000259" key="7">
    <source>
        <dbReference type="PROSITE" id="PS51775"/>
    </source>
</evidence>
<dbReference type="OMA" id="CHLAICT"/>
<dbReference type="Proteomes" id="UP000316621">
    <property type="component" value="Chromosome 7"/>
</dbReference>
<feature type="domain" description="GTD-binding" evidence="7">
    <location>
        <begin position="17"/>
        <end position="115"/>
    </location>
</feature>
<dbReference type="GO" id="GO:0016020">
    <property type="term" value="C:membrane"/>
    <property type="evidence" value="ECO:0007669"/>
    <property type="project" value="UniProtKB-SubCell"/>
</dbReference>
<evidence type="ECO:0000256" key="4">
    <source>
        <dbReference type="ARBA" id="ARBA00023136"/>
    </source>
</evidence>